<dbReference type="Gene3D" id="2.40.110.10">
    <property type="entry name" value="Butyryl-CoA Dehydrogenase, subunit A, domain 2"/>
    <property type="match status" value="1"/>
</dbReference>
<dbReference type="Gene3D" id="1.10.3140.10">
    <property type="entry name" value="4-hydroxybutyryl-coa dehydratase, domain 1"/>
    <property type="match status" value="1"/>
</dbReference>
<dbReference type="Pfam" id="PF03241">
    <property type="entry name" value="HpaB"/>
    <property type="match status" value="1"/>
</dbReference>
<dbReference type="InterPro" id="IPR024719">
    <property type="entry name" value="HpaB/PvcC/4-BUDH_C"/>
</dbReference>
<dbReference type="FunFam" id="1.10.3140.10:FF:000001">
    <property type="entry name" value="4-hydroxyphenylacetate 3-monooxygenase oxygenase component"/>
    <property type="match status" value="1"/>
</dbReference>
<evidence type="ECO:0000256" key="10">
    <source>
        <dbReference type="PIRSR" id="PIRSR000331-2"/>
    </source>
</evidence>
<dbReference type="Pfam" id="PF11794">
    <property type="entry name" value="HpaB_N"/>
    <property type="match status" value="1"/>
</dbReference>
<dbReference type="InterPro" id="IPR009100">
    <property type="entry name" value="AcylCoA_DH/oxidase_NM_dom_sf"/>
</dbReference>
<feature type="binding site" evidence="10">
    <location>
        <begin position="155"/>
        <end position="157"/>
    </location>
    <ligand>
        <name>FAD</name>
        <dbReference type="ChEBI" id="CHEBI:57692"/>
    </ligand>
</feature>
<evidence type="ECO:0000256" key="3">
    <source>
        <dbReference type="ARBA" id="ARBA00022827"/>
    </source>
</evidence>
<comment type="catalytic activity">
    <reaction evidence="6">
        <text>4-hydroxyphenylacetate + FADH2 + O2 = 3,4-dihydroxyphenylacetate + FAD + H2O + H(+)</text>
        <dbReference type="Rhea" id="RHEA:30595"/>
        <dbReference type="ChEBI" id="CHEBI:15377"/>
        <dbReference type="ChEBI" id="CHEBI:15378"/>
        <dbReference type="ChEBI" id="CHEBI:15379"/>
        <dbReference type="ChEBI" id="CHEBI:17612"/>
        <dbReference type="ChEBI" id="CHEBI:48999"/>
        <dbReference type="ChEBI" id="CHEBI:57692"/>
        <dbReference type="ChEBI" id="CHEBI:58307"/>
        <dbReference type="EC" id="1.14.14.9"/>
    </reaction>
</comment>
<evidence type="ECO:0000256" key="5">
    <source>
        <dbReference type="ARBA" id="ARBA00023033"/>
    </source>
</evidence>
<evidence type="ECO:0000256" key="7">
    <source>
        <dbReference type="ARBA" id="ARBA00061227"/>
    </source>
</evidence>
<feature type="domain" description="HpaB/PvcC/4-BUDH N-terminal" evidence="12">
    <location>
        <begin position="15"/>
        <end position="281"/>
    </location>
</feature>
<dbReference type="AlphaFoldDB" id="A0A1H1W516"/>
<evidence type="ECO:0000256" key="8">
    <source>
        <dbReference type="ARBA" id="ARBA00066391"/>
    </source>
</evidence>
<dbReference type="SUPFAM" id="SSF47203">
    <property type="entry name" value="Acyl-CoA dehydrogenase C-terminal domain-like"/>
    <property type="match status" value="1"/>
</dbReference>
<dbReference type="InterPro" id="IPR046373">
    <property type="entry name" value="Acyl-CoA_Oxase/DH_mid-dom_sf"/>
</dbReference>
<keyword evidence="2" id="KW-0285">Flavoprotein</keyword>
<gene>
    <name evidence="13" type="ORF">SAMN05216221_2985</name>
</gene>
<protein>
    <recommendedName>
        <fullName evidence="9">4-hydroxyphenylacetate 3-monooxygenase oxygenase component</fullName>
        <ecNumber evidence="8">1.14.14.9</ecNumber>
    </recommendedName>
</protein>
<evidence type="ECO:0000256" key="6">
    <source>
        <dbReference type="ARBA" id="ARBA00052837"/>
    </source>
</evidence>
<evidence type="ECO:0000313" key="13">
    <source>
        <dbReference type="EMBL" id="SDS92398.1"/>
    </source>
</evidence>
<organism evidence="13 14">
    <name type="scientific">Pseudomonas oryzae</name>
    <dbReference type="NCBI Taxonomy" id="1392877"/>
    <lineage>
        <taxon>Bacteria</taxon>
        <taxon>Pseudomonadati</taxon>
        <taxon>Pseudomonadota</taxon>
        <taxon>Gammaproteobacteria</taxon>
        <taxon>Pseudomonadales</taxon>
        <taxon>Pseudomonadaceae</taxon>
        <taxon>Pseudomonas</taxon>
    </lineage>
</organism>
<evidence type="ECO:0000313" key="14">
    <source>
        <dbReference type="Proteomes" id="UP000243359"/>
    </source>
</evidence>
<proteinExistence type="inferred from homology"/>
<evidence type="ECO:0000256" key="2">
    <source>
        <dbReference type="ARBA" id="ARBA00022630"/>
    </source>
</evidence>
<dbReference type="PANTHER" id="PTHR36117">
    <property type="entry name" value="4-HYDROXYPHENYLACETATE 3-MONOOXYGENASE-RELATED"/>
    <property type="match status" value="1"/>
</dbReference>
<reference evidence="14" key="1">
    <citation type="submission" date="2016-10" db="EMBL/GenBank/DDBJ databases">
        <authorList>
            <person name="Varghese N."/>
            <person name="Submissions S."/>
        </authorList>
    </citation>
    <scope>NUCLEOTIDE SEQUENCE [LARGE SCALE GENOMIC DNA]</scope>
    <source>
        <strain evidence="14">KCTC 32247</strain>
    </source>
</reference>
<dbReference type="SUPFAM" id="SSF56645">
    <property type="entry name" value="Acyl-CoA dehydrogenase NM domain-like"/>
    <property type="match status" value="1"/>
</dbReference>
<dbReference type="Gene3D" id="1.20.140.10">
    <property type="entry name" value="Butyryl-CoA Dehydrogenase, subunit A, domain 3"/>
    <property type="match status" value="1"/>
</dbReference>
<dbReference type="GO" id="GO:0052881">
    <property type="term" value="F:4-hydroxyphenylacetate 3-monooxygenase activity"/>
    <property type="evidence" value="ECO:0007669"/>
    <property type="project" value="UniProtKB-EC"/>
</dbReference>
<keyword evidence="5 13" id="KW-0503">Monooxygenase</keyword>
<dbReference type="PANTHER" id="PTHR36117:SF3">
    <property type="entry name" value="4-HYDROXYPHENYLACETATE 3-MONOOXYGENASE-RELATED"/>
    <property type="match status" value="1"/>
</dbReference>
<dbReference type="InterPro" id="IPR036250">
    <property type="entry name" value="AcylCo_DH-like_C"/>
</dbReference>
<dbReference type="PIRSF" id="PIRSF500125">
    <property type="entry name" value="4_HPA_large"/>
    <property type="match status" value="1"/>
</dbReference>
<evidence type="ECO:0000256" key="1">
    <source>
        <dbReference type="ARBA" id="ARBA00005112"/>
    </source>
</evidence>
<evidence type="ECO:0000259" key="11">
    <source>
        <dbReference type="Pfam" id="PF03241"/>
    </source>
</evidence>
<evidence type="ECO:0000256" key="9">
    <source>
        <dbReference type="ARBA" id="ARBA00071045"/>
    </source>
</evidence>
<sequence length="507" mass="57101">MKPESHIQQAGRPFTGEEFLASLRDGREVYYAGERVADVTTHPAFRNSAQTVASLYDALHVPETKDKLCWATDTGNGGYTHKFFRYARSREEMLEQRDAIAEWARMSYGWMGRTADYKAAFGDTLGANPEFYGRFEGNARTWYKRIQENCLYLNHAIVNPPIDRNKPSDTVKDVYVHVTRETAEGIYVNGAKVVATNSALTHYNFIGQTAAQEIGDDPDFALLFITPMNAKGVRLISRVSYEKNATDSASPFDYPLSSRFDENDAILILENVFIPWEDVLIYKDKQKLMQWGFAAGFGRLYPLQACTRFAVKLDFLAGLLEQVLECTGAIDFRSVSADLGEVVAWRNLFWSITEHMCLAAEEWKSGAYLPPVESAFNYRTFAPMAYDKIFHIVKTTAASGLIYLPGSHVDLQNPELDAALARYCRGSGDIKHTDRIKIMKLMWDAIGTEFGGRHHLYELNYAGTADAIRIQCLGAARASGQMAKMRELSQKCMSEYDVDGWKIPGLK</sequence>
<dbReference type="GO" id="GO:0016627">
    <property type="term" value="F:oxidoreductase activity, acting on the CH-CH group of donors"/>
    <property type="evidence" value="ECO:0007669"/>
    <property type="project" value="InterPro"/>
</dbReference>
<keyword evidence="4" id="KW-0560">Oxidoreductase</keyword>
<dbReference type="EC" id="1.14.14.9" evidence="8"/>
<dbReference type="Proteomes" id="UP000243359">
    <property type="component" value="Chromosome I"/>
</dbReference>
<dbReference type="EMBL" id="LT629751">
    <property type="protein sequence ID" value="SDS92398.1"/>
    <property type="molecule type" value="Genomic_DNA"/>
</dbReference>
<dbReference type="InterPro" id="IPR024674">
    <property type="entry name" value="HpaB/PvcC/4-BUDH_N"/>
</dbReference>
<dbReference type="InterPro" id="IPR004925">
    <property type="entry name" value="HpaB/PvcC/4-BUDH"/>
</dbReference>
<feature type="binding site" evidence="10">
    <location>
        <position position="196"/>
    </location>
    <ligand>
        <name>FAD</name>
        <dbReference type="ChEBI" id="CHEBI:57692"/>
    </ligand>
</feature>
<dbReference type="RefSeq" id="WP_090349676.1">
    <property type="nucleotide sequence ID" value="NZ_LT629751.1"/>
</dbReference>
<dbReference type="PIRSF" id="PIRSF000331">
    <property type="entry name" value="HpaA_HpaB"/>
    <property type="match status" value="1"/>
</dbReference>
<keyword evidence="3 10" id="KW-0274">FAD</keyword>
<name>A0A1H1W516_9PSED</name>
<evidence type="ECO:0000259" key="12">
    <source>
        <dbReference type="Pfam" id="PF11794"/>
    </source>
</evidence>
<dbReference type="FunFam" id="2.40.110.10:FF:000026">
    <property type="entry name" value="4-hydroxyphenylacetate 3-monooxygenase oxygenase component"/>
    <property type="match status" value="1"/>
</dbReference>
<keyword evidence="14" id="KW-1185">Reference proteome</keyword>
<feature type="domain" description="HpaB/PvcC/4-BUDH C-terminal" evidence="11">
    <location>
        <begin position="295"/>
        <end position="488"/>
    </location>
</feature>
<dbReference type="OrthoDB" id="7233724at2"/>
<evidence type="ECO:0000256" key="4">
    <source>
        <dbReference type="ARBA" id="ARBA00023002"/>
    </source>
</evidence>
<accession>A0A1H1W516</accession>
<comment type="pathway">
    <text evidence="1">Aromatic compound metabolism; 4-hydroxyphenylacetate degradation; pyruvate and succinate semialdehyde from 4-hydroxyphenylacetate: step 1/7.</text>
</comment>
<dbReference type="STRING" id="1392877.SAMN05216221_2985"/>
<comment type="similarity">
    <text evidence="7">Belongs to the FADH(2)-utilizing monooxygenase family.</text>
</comment>
<dbReference type="InterPro" id="IPR024677">
    <property type="entry name" value="HpaB/PvcC"/>
</dbReference>